<keyword evidence="5 9" id="KW-0812">Transmembrane</keyword>
<comment type="function">
    <text evidence="1">Involved in the import of GDP-mannose from the cytoplasm into the Golgi lumen.</text>
</comment>
<dbReference type="InterPro" id="IPR050186">
    <property type="entry name" value="TPT_transporter"/>
</dbReference>
<dbReference type="PANTHER" id="PTHR11132">
    <property type="entry name" value="SOLUTE CARRIER FAMILY 35"/>
    <property type="match status" value="1"/>
</dbReference>
<evidence type="ECO:0000256" key="6">
    <source>
        <dbReference type="ARBA" id="ARBA00022989"/>
    </source>
</evidence>
<protein>
    <recommendedName>
        <fullName evidence="10">Sugar phosphate transporter domain-containing protein</fullName>
    </recommendedName>
</protein>
<evidence type="ECO:0000313" key="11">
    <source>
        <dbReference type="EMBL" id="KEF60222.1"/>
    </source>
</evidence>
<gene>
    <name evidence="11" type="ORF">A1O9_05072</name>
</gene>
<dbReference type="GO" id="GO:0005789">
    <property type="term" value="C:endoplasmic reticulum membrane"/>
    <property type="evidence" value="ECO:0007669"/>
    <property type="project" value="UniProtKB-SubCell"/>
</dbReference>
<dbReference type="InterPro" id="IPR004853">
    <property type="entry name" value="Sugar_P_trans_dom"/>
</dbReference>
<feature type="transmembrane region" description="Helical" evidence="9">
    <location>
        <begin position="297"/>
        <end position="316"/>
    </location>
</feature>
<dbReference type="VEuPathDB" id="FungiDB:A1O9_05072"/>
<feature type="transmembrane region" description="Helical" evidence="9">
    <location>
        <begin position="272"/>
        <end position="291"/>
    </location>
</feature>
<evidence type="ECO:0000256" key="2">
    <source>
        <dbReference type="ARBA" id="ARBA00004477"/>
    </source>
</evidence>
<dbReference type="OrthoDB" id="18894at2759"/>
<feature type="domain" description="Sugar phosphate transporter" evidence="10">
    <location>
        <begin position="135"/>
        <end position="446"/>
    </location>
</feature>
<keyword evidence="12" id="KW-1185">Reference proteome</keyword>
<feature type="transmembrane region" description="Helical" evidence="9">
    <location>
        <begin position="131"/>
        <end position="151"/>
    </location>
</feature>
<accession>A0A072PKE4</accession>
<feature type="transmembrane region" description="Helical" evidence="9">
    <location>
        <begin position="401"/>
        <end position="423"/>
    </location>
</feature>
<comment type="caution">
    <text evidence="11">The sequence shown here is derived from an EMBL/GenBank/DDBJ whole genome shotgun (WGS) entry which is preliminary data.</text>
</comment>
<dbReference type="STRING" id="1182545.A0A072PKE4"/>
<keyword evidence="7 9" id="KW-0472">Membrane</keyword>
<dbReference type="Pfam" id="PF03151">
    <property type="entry name" value="TPT"/>
    <property type="match status" value="1"/>
</dbReference>
<evidence type="ECO:0000259" key="10">
    <source>
        <dbReference type="Pfam" id="PF03151"/>
    </source>
</evidence>
<evidence type="ECO:0000256" key="9">
    <source>
        <dbReference type="SAM" id="Phobius"/>
    </source>
</evidence>
<evidence type="ECO:0000256" key="3">
    <source>
        <dbReference type="ARBA" id="ARBA00010425"/>
    </source>
</evidence>
<evidence type="ECO:0000256" key="1">
    <source>
        <dbReference type="ARBA" id="ARBA00003420"/>
    </source>
</evidence>
<dbReference type="Proteomes" id="UP000027920">
    <property type="component" value="Unassembled WGS sequence"/>
</dbReference>
<evidence type="ECO:0000256" key="4">
    <source>
        <dbReference type="ARBA" id="ARBA00011182"/>
    </source>
</evidence>
<evidence type="ECO:0000256" key="5">
    <source>
        <dbReference type="ARBA" id="ARBA00022692"/>
    </source>
</evidence>
<comment type="subunit">
    <text evidence="4">Homooligomer.</text>
</comment>
<dbReference type="EMBL" id="AMGV01000003">
    <property type="protein sequence ID" value="KEF60222.1"/>
    <property type="molecule type" value="Genomic_DNA"/>
</dbReference>
<feature type="region of interest" description="Disordered" evidence="8">
    <location>
        <begin position="1"/>
        <end position="66"/>
    </location>
</feature>
<comment type="similarity">
    <text evidence="3">Belongs to the TPT transporter family. SLC35D subfamily.</text>
</comment>
<dbReference type="AlphaFoldDB" id="A0A072PKE4"/>
<organism evidence="11 12">
    <name type="scientific">Exophiala aquamarina CBS 119918</name>
    <dbReference type="NCBI Taxonomy" id="1182545"/>
    <lineage>
        <taxon>Eukaryota</taxon>
        <taxon>Fungi</taxon>
        <taxon>Dikarya</taxon>
        <taxon>Ascomycota</taxon>
        <taxon>Pezizomycotina</taxon>
        <taxon>Eurotiomycetes</taxon>
        <taxon>Chaetothyriomycetidae</taxon>
        <taxon>Chaetothyriales</taxon>
        <taxon>Herpotrichiellaceae</taxon>
        <taxon>Exophiala</taxon>
    </lineage>
</organism>
<comment type="subcellular location">
    <subcellularLocation>
        <location evidence="2">Endoplasmic reticulum membrane</location>
        <topology evidence="2">Multi-pass membrane protein</topology>
    </subcellularLocation>
</comment>
<dbReference type="HOGENOM" id="CLU_022332_4_0_1"/>
<feature type="transmembrane region" description="Helical" evidence="9">
    <location>
        <begin position="328"/>
        <end position="349"/>
    </location>
</feature>
<feature type="transmembrane region" description="Helical" evidence="9">
    <location>
        <begin position="361"/>
        <end position="389"/>
    </location>
</feature>
<feature type="transmembrane region" description="Helical" evidence="9">
    <location>
        <begin position="163"/>
        <end position="188"/>
    </location>
</feature>
<name>A0A072PKE4_9EURO</name>
<evidence type="ECO:0000256" key="8">
    <source>
        <dbReference type="SAM" id="MobiDB-lite"/>
    </source>
</evidence>
<sequence length="548" mass="59804">MDTPPCSDRTQRPTSVAPPPTAEDDLIYINPRRKYKRRGTGSVSESKGDGSSEDEAGSSMSDAEEHELGALDSDADLDLEDDEEAGLNKHARRKYLRRKRRRDGLDSRIAGTSGLSKDEARQADQNVMRNLLTNAALIGGWYFFSLSISIYNKFMFSSEHLDFHFPLFATSLHMIVQFCLASAILLIFPSLRPSQPQPHSFRHAPHPPKPLVTPLFYFTRLVPTGTTTSLDIGLGNTSLRYITLTFYTMCKSSVLIFVLTFAFLFRLEKPSVKLILIILTMTLGVLMMVAGETAFHALGFALAMSASFFSGFRWALTQILLLQHPATSNPFATLFFLAPIMFVTLFTIACFSETPSAVIAGIQILISTHGIGTAVGLLIVPGCLAFCMIASEFTLLQRTSVVTLSICGIFKEVVTISAAGIIFHDELSLINISGLLVTIISIACYNYLKVVKMREDAREKVRKRDEEIEDNGAFEGVYDVDDSTSRHPAANVPEESISLMDNQGDRLDGRGNIGHGIGAGSGSGFGTVADSMVGDVLGSGAPGKKRDD</sequence>
<reference evidence="11 12" key="1">
    <citation type="submission" date="2013-03" db="EMBL/GenBank/DDBJ databases">
        <title>The Genome Sequence of Exophiala aquamarina CBS 119918.</title>
        <authorList>
            <consortium name="The Broad Institute Genomics Platform"/>
            <person name="Cuomo C."/>
            <person name="de Hoog S."/>
            <person name="Gorbushina A."/>
            <person name="Walker B."/>
            <person name="Young S.K."/>
            <person name="Zeng Q."/>
            <person name="Gargeya S."/>
            <person name="Fitzgerald M."/>
            <person name="Haas B."/>
            <person name="Abouelleil A."/>
            <person name="Allen A.W."/>
            <person name="Alvarado L."/>
            <person name="Arachchi H.M."/>
            <person name="Berlin A.M."/>
            <person name="Chapman S.B."/>
            <person name="Gainer-Dewar J."/>
            <person name="Goldberg J."/>
            <person name="Griggs A."/>
            <person name="Gujja S."/>
            <person name="Hansen M."/>
            <person name="Howarth C."/>
            <person name="Imamovic A."/>
            <person name="Ireland A."/>
            <person name="Larimer J."/>
            <person name="McCowan C."/>
            <person name="Murphy C."/>
            <person name="Pearson M."/>
            <person name="Poon T.W."/>
            <person name="Priest M."/>
            <person name="Roberts A."/>
            <person name="Saif S."/>
            <person name="Shea T."/>
            <person name="Sisk P."/>
            <person name="Sykes S."/>
            <person name="Wortman J."/>
            <person name="Nusbaum C."/>
            <person name="Birren B."/>
        </authorList>
    </citation>
    <scope>NUCLEOTIDE SEQUENCE [LARGE SCALE GENOMIC DNA]</scope>
    <source>
        <strain evidence="11 12">CBS 119918</strain>
    </source>
</reference>
<feature type="transmembrane region" description="Helical" evidence="9">
    <location>
        <begin position="429"/>
        <end position="448"/>
    </location>
</feature>
<keyword evidence="6 9" id="KW-1133">Transmembrane helix</keyword>
<feature type="transmembrane region" description="Helical" evidence="9">
    <location>
        <begin position="244"/>
        <end position="265"/>
    </location>
</feature>
<dbReference type="RefSeq" id="XP_013262812.1">
    <property type="nucleotide sequence ID" value="XM_013407358.1"/>
</dbReference>
<evidence type="ECO:0000256" key="7">
    <source>
        <dbReference type="ARBA" id="ARBA00023136"/>
    </source>
</evidence>
<proteinExistence type="inferred from homology"/>
<dbReference type="GeneID" id="25279999"/>
<evidence type="ECO:0000313" key="12">
    <source>
        <dbReference type="Proteomes" id="UP000027920"/>
    </source>
</evidence>